<dbReference type="Proteomes" id="UP001143400">
    <property type="component" value="Unassembled WGS sequence"/>
</dbReference>
<dbReference type="InterPro" id="IPR002514">
    <property type="entry name" value="Transposase_8"/>
</dbReference>
<evidence type="ECO:0000313" key="2">
    <source>
        <dbReference type="EMBL" id="MBM7852410.1"/>
    </source>
</evidence>
<dbReference type="EMBL" id="BSFF01000003">
    <property type="protein sequence ID" value="GLK56619.1"/>
    <property type="molecule type" value="Genomic_DNA"/>
</dbReference>
<gene>
    <name evidence="1" type="ORF">GCM10008170_26380</name>
    <name evidence="2" type="ORF">JOD31_002652</name>
</gene>
<reference evidence="1" key="3">
    <citation type="submission" date="2023-01" db="EMBL/GenBank/DDBJ databases">
        <authorList>
            <person name="Sun Q."/>
            <person name="Evtushenko L."/>
        </authorList>
    </citation>
    <scope>NUCLEOTIDE SEQUENCE</scope>
    <source>
        <strain evidence="1">VKM B-1606</strain>
    </source>
</reference>
<evidence type="ECO:0000313" key="4">
    <source>
        <dbReference type="Proteomes" id="UP001143400"/>
    </source>
</evidence>
<dbReference type="GO" id="GO:0003677">
    <property type="term" value="F:DNA binding"/>
    <property type="evidence" value="ECO:0007669"/>
    <property type="project" value="InterPro"/>
</dbReference>
<reference evidence="1" key="1">
    <citation type="journal article" date="2014" name="Int. J. Syst. Evol. Microbiol.">
        <title>Complete genome sequence of Corynebacterium casei LMG S-19264T (=DSM 44701T), isolated from a smear-ripened cheese.</title>
        <authorList>
            <consortium name="US DOE Joint Genome Institute (JGI-PGF)"/>
            <person name="Walter F."/>
            <person name="Albersmeier A."/>
            <person name="Kalinowski J."/>
            <person name="Ruckert C."/>
        </authorList>
    </citation>
    <scope>NUCLEOTIDE SEQUENCE</scope>
    <source>
        <strain evidence="1">VKM B-1606</strain>
    </source>
</reference>
<evidence type="ECO:0000313" key="3">
    <source>
        <dbReference type="Proteomes" id="UP000758856"/>
    </source>
</evidence>
<proteinExistence type="predicted"/>
<name>A0A9W6IWL3_9HYPH</name>
<reference evidence="2 3" key="2">
    <citation type="submission" date="2021-01" db="EMBL/GenBank/DDBJ databases">
        <title>Genomic Encyclopedia of Type Strains, Phase IV (KMG-IV): sequencing the most valuable type-strain genomes for metagenomic binning, comparative biology and taxonomic classification.</title>
        <authorList>
            <person name="Goeker M."/>
        </authorList>
    </citation>
    <scope>NUCLEOTIDE SEQUENCE [LARGE SCALE GENOMIC DNA]</scope>
    <source>
        <strain evidence="2 3">DSM 6130</strain>
    </source>
</reference>
<dbReference type="Pfam" id="PF01527">
    <property type="entry name" value="HTH_Tnp_1"/>
    <property type="match status" value="1"/>
</dbReference>
<keyword evidence="3" id="KW-1185">Reference proteome</keyword>
<dbReference type="GO" id="GO:0006313">
    <property type="term" value="P:DNA transposition"/>
    <property type="evidence" value="ECO:0007669"/>
    <property type="project" value="InterPro"/>
</dbReference>
<dbReference type="EMBL" id="JAFBCY010000003">
    <property type="protein sequence ID" value="MBM7852410.1"/>
    <property type="molecule type" value="Genomic_DNA"/>
</dbReference>
<comment type="caution">
    <text evidence="1">The sequence shown here is derived from an EMBL/GenBank/DDBJ whole genome shotgun (WGS) entry which is preliminary data.</text>
</comment>
<dbReference type="Proteomes" id="UP000758856">
    <property type="component" value="Unassembled WGS sequence"/>
</dbReference>
<dbReference type="GO" id="GO:0004803">
    <property type="term" value="F:transposase activity"/>
    <property type="evidence" value="ECO:0007669"/>
    <property type="project" value="InterPro"/>
</dbReference>
<evidence type="ECO:0000313" key="1">
    <source>
        <dbReference type="EMBL" id="GLK56619.1"/>
    </source>
</evidence>
<dbReference type="AlphaFoldDB" id="A0A9W6IWL3"/>
<protein>
    <submittedName>
        <fullName evidence="2">Transposase</fullName>
    </submittedName>
</protein>
<sequence>MKRKRKSDEQIAFAQRRAENGTLVDEIRRKLGLSEATFYGLKSTERPRSALAT</sequence>
<accession>A0A9W6IWL3</accession>
<organism evidence="1 4">
    <name type="scientific">Methylopila capsulata</name>
    <dbReference type="NCBI Taxonomy" id="61654"/>
    <lineage>
        <taxon>Bacteria</taxon>
        <taxon>Pseudomonadati</taxon>
        <taxon>Pseudomonadota</taxon>
        <taxon>Alphaproteobacteria</taxon>
        <taxon>Hyphomicrobiales</taxon>
        <taxon>Methylopilaceae</taxon>
        <taxon>Methylopila</taxon>
    </lineage>
</organism>